<keyword evidence="5" id="KW-1185">Reference proteome</keyword>
<feature type="transmembrane region" description="Helical" evidence="1">
    <location>
        <begin position="127"/>
        <end position="149"/>
    </location>
</feature>
<feature type="domain" description="Histidine kinase/HSP90-like ATPase" evidence="2">
    <location>
        <begin position="272"/>
        <end position="371"/>
    </location>
</feature>
<dbReference type="PANTHER" id="PTHR34220:SF7">
    <property type="entry name" value="SENSOR HISTIDINE KINASE YPDA"/>
    <property type="match status" value="1"/>
</dbReference>
<dbReference type="OrthoDB" id="2514702at2"/>
<dbReference type="InterPro" id="IPR036890">
    <property type="entry name" value="HATPase_C_sf"/>
</dbReference>
<evidence type="ECO:0000259" key="2">
    <source>
        <dbReference type="Pfam" id="PF02518"/>
    </source>
</evidence>
<feature type="domain" description="Signal transduction histidine kinase internal region" evidence="3">
    <location>
        <begin position="171"/>
        <end position="252"/>
    </location>
</feature>
<feature type="transmembrane region" description="Helical" evidence="1">
    <location>
        <begin position="86"/>
        <end position="105"/>
    </location>
</feature>
<dbReference type="SUPFAM" id="SSF55874">
    <property type="entry name" value="ATPase domain of HSP90 chaperone/DNA topoisomerase II/histidine kinase"/>
    <property type="match status" value="1"/>
</dbReference>
<comment type="caution">
    <text evidence="4">The sequence shown here is derived from an EMBL/GenBank/DDBJ whole genome shotgun (WGS) entry which is preliminary data.</text>
</comment>
<name>A0A4R6NCL0_9BURK</name>
<evidence type="ECO:0000313" key="5">
    <source>
        <dbReference type="Proteomes" id="UP000295357"/>
    </source>
</evidence>
<dbReference type="PANTHER" id="PTHR34220">
    <property type="entry name" value="SENSOR HISTIDINE KINASE YPDA"/>
    <property type="match status" value="1"/>
</dbReference>
<dbReference type="EMBL" id="SNXE01000001">
    <property type="protein sequence ID" value="TDP13270.1"/>
    <property type="molecule type" value="Genomic_DNA"/>
</dbReference>
<dbReference type="Gene3D" id="3.30.565.10">
    <property type="entry name" value="Histidine kinase-like ATPase, C-terminal domain"/>
    <property type="match status" value="1"/>
</dbReference>
<dbReference type="GO" id="GO:0000155">
    <property type="term" value="F:phosphorelay sensor kinase activity"/>
    <property type="evidence" value="ECO:0007669"/>
    <property type="project" value="InterPro"/>
</dbReference>
<dbReference type="InterPro" id="IPR010559">
    <property type="entry name" value="Sig_transdc_His_kin_internal"/>
</dbReference>
<keyword evidence="1" id="KW-0472">Membrane</keyword>
<evidence type="ECO:0000313" key="4">
    <source>
        <dbReference type="EMBL" id="TDP13270.1"/>
    </source>
</evidence>
<dbReference type="AlphaFoldDB" id="A0A4R6NCL0"/>
<dbReference type="Pfam" id="PF02518">
    <property type="entry name" value="HATPase_c"/>
    <property type="match status" value="1"/>
</dbReference>
<dbReference type="InterPro" id="IPR050640">
    <property type="entry name" value="Bact_2-comp_sensor_kinase"/>
</dbReference>
<keyword evidence="4" id="KW-0418">Kinase</keyword>
<gene>
    <name evidence="4" type="ORF">DFR39_101745</name>
</gene>
<sequence length="372" mass="40757">MRQPPDPSDTSNRRLWLAYAGLCLLSWMLYAMAGAELQRGLWQLWAAAYQATLSLGPAMLLGPLVWPWVAWLERRGEHSATTAQPLWLLLHGLGALSFAAAWQLLEFALARSLFGAMHAGAMFEQTVLWRAIWGVFVYIALACGFTAVLHARRARRSALAAAQAESALARAELAAISGKLNPHFLFNTLNSLIALTRKDAKAAEAALLRFSGMLRYVLDSKRGADTRVSLAEELEFVRDYLALESLRLGERLTVRWEVEPETLQDEIPPLSLQPLVENCVQHGVAPRAQGGSVRIAARRDALNEGLALTVQDDGPGCDPALLDATPAPGARRGIGLSALRRRFALDYEGRARLKIHSAPGAGFRVDLWIPQA</sequence>
<dbReference type="RefSeq" id="WP_133602165.1">
    <property type="nucleotide sequence ID" value="NZ_JAUFPJ010000001.1"/>
</dbReference>
<dbReference type="Pfam" id="PF06580">
    <property type="entry name" value="His_kinase"/>
    <property type="match status" value="1"/>
</dbReference>
<keyword evidence="4" id="KW-0808">Transferase</keyword>
<feature type="transmembrane region" description="Helical" evidence="1">
    <location>
        <begin position="16"/>
        <end position="35"/>
    </location>
</feature>
<dbReference type="Proteomes" id="UP000295357">
    <property type="component" value="Unassembled WGS sequence"/>
</dbReference>
<proteinExistence type="predicted"/>
<keyword evidence="1" id="KW-0812">Transmembrane</keyword>
<accession>A0A4R6NCL0</accession>
<keyword evidence="1" id="KW-1133">Transmembrane helix</keyword>
<organism evidence="4 5">
    <name type="scientific">Roseateles asaccharophilus</name>
    <dbReference type="NCBI Taxonomy" id="582607"/>
    <lineage>
        <taxon>Bacteria</taxon>
        <taxon>Pseudomonadati</taxon>
        <taxon>Pseudomonadota</taxon>
        <taxon>Betaproteobacteria</taxon>
        <taxon>Burkholderiales</taxon>
        <taxon>Sphaerotilaceae</taxon>
        <taxon>Roseateles</taxon>
    </lineage>
</organism>
<feature type="transmembrane region" description="Helical" evidence="1">
    <location>
        <begin position="47"/>
        <end position="66"/>
    </location>
</feature>
<evidence type="ECO:0000256" key="1">
    <source>
        <dbReference type="SAM" id="Phobius"/>
    </source>
</evidence>
<protein>
    <submittedName>
        <fullName evidence="4">Histidine kinase/DNA gyrase B/HSP90-like ATPase</fullName>
    </submittedName>
</protein>
<reference evidence="4 5" key="1">
    <citation type="submission" date="2019-03" db="EMBL/GenBank/DDBJ databases">
        <title>Genomic Encyclopedia of Type Strains, Phase IV (KMG-IV): sequencing the most valuable type-strain genomes for metagenomic binning, comparative biology and taxonomic classification.</title>
        <authorList>
            <person name="Goeker M."/>
        </authorList>
    </citation>
    <scope>NUCLEOTIDE SEQUENCE [LARGE SCALE GENOMIC DNA]</scope>
    <source>
        <strain evidence="4 5">DSM 25082</strain>
    </source>
</reference>
<dbReference type="GO" id="GO:0016020">
    <property type="term" value="C:membrane"/>
    <property type="evidence" value="ECO:0007669"/>
    <property type="project" value="InterPro"/>
</dbReference>
<evidence type="ECO:0000259" key="3">
    <source>
        <dbReference type="Pfam" id="PF06580"/>
    </source>
</evidence>
<dbReference type="InterPro" id="IPR003594">
    <property type="entry name" value="HATPase_dom"/>
</dbReference>